<dbReference type="OrthoDB" id="9797501at2"/>
<evidence type="ECO:0000256" key="5">
    <source>
        <dbReference type="PIRSR" id="PIRSR606118-50"/>
    </source>
</evidence>
<sequence length="204" mass="23822">MDKRTYYYARVSSKSQNLARQIEAFKKDGANDHDIITEQQSGKNMDRPEYQAMKTHMLRPGDTLVVMSLDRLGRNKEAIKEELRYYKEHHIRVRILDLPTTNINVPQNQEWVIDVVNNILIEVLSAMAEQERLTIRKRQAEGIAIAKKAGKYKGKPPLKIDEDKLRKLFDDYKVRKITKVKMAKELGISRPTLNRVLDRYGLKI</sequence>
<organism evidence="7 8">
    <name type="scientific">Megasphaera stantonii</name>
    <dbReference type="NCBI Taxonomy" id="2144175"/>
    <lineage>
        <taxon>Bacteria</taxon>
        <taxon>Bacillati</taxon>
        <taxon>Bacillota</taxon>
        <taxon>Negativicutes</taxon>
        <taxon>Veillonellales</taxon>
        <taxon>Veillonellaceae</taxon>
        <taxon>Megasphaera</taxon>
    </lineage>
</organism>
<evidence type="ECO:0000256" key="1">
    <source>
        <dbReference type="ARBA" id="ARBA00009913"/>
    </source>
</evidence>
<keyword evidence="2" id="KW-0229">DNA integration</keyword>
<accession>A0A346B020</accession>
<dbReference type="PROSITE" id="PS00397">
    <property type="entry name" value="RECOMBINASES_1"/>
    <property type="match status" value="1"/>
</dbReference>
<evidence type="ECO:0000256" key="6">
    <source>
        <dbReference type="PROSITE-ProRule" id="PRU10137"/>
    </source>
</evidence>
<dbReference type="PROSITE" id="PS51736">
    <property type="entry name" value="RECOMBINASES_3"/>
    <property type="match status" value="1"/>
</dbReference>
<evidence type="ECO:0000313" key="8">
    <source>
        <dbReference type="Proteomes" id="UP000254337"/>
    </source>
</evidence>
<dbReference type="InterPro" id="IPR050639">
    <property type="entry name" value="SSR_resolvase"/>
</dbReference>
<name>A0A346B020_9FIRM</name>
<comment type="similarity">
    <text evidence="1">Belongs to the site-specific recombinase resolvase family.</text>
</comment>
<keyword evidence="4" id="KW-0233">DNA recombination</keyword>
<dbReference type="RefSeq" id="WP_095340408.1">
    <property type="nucleotide sequence ID" value="NZ_CP029462.1"/>
</dbReference>
<dbReference type="SUPFAM" id="SSF53041">
    <property type="entry name" value="Resolvase-like"/>
    <property type="match status" value="1"/>
</dbReference>
<dbReference type="EMBL" id="CP029462">
    <property type="protein sequence ID" value="AXL21463.1"/>
    <property type="molecule type" value="Genomic_DNA"/>
</dbReference>
<evidence type="ECO:0000256" key="2">
    <source>
        <dbReference type="ARBA" id="ARBA00022908"/>
    </source>
</evidence>
<proteinExistence type="inferred from homology"/>
<keyword evidence="8" id="KW-1185">Reference proteome</keyword>
<evidence type="ECO:0000313" key="7">
    <source>
        <dbReference type="EMBL" id="AXL21463.1"/>
    </source>
</evidence>
<evidence type="ECO:0000256" key="3">
    <source>
        <dbReference type="ARBA" id="ARBA00023125"/>
    </source>
</evidence>
<dbReference type="PANTHER" id="PTHR30461">
    <property type="entry name" value="DNA-INVERTASE FROM LAMBDOID PROPHAGE"/>
    <property type="match status" value="1"/>
</dbReference>
<dbReference type="InterPro" id="IPR036162">
    <property type="entry name" value="Resolvase-like_N_sf"/>
</dbReference>
<dbReference type="Gene3D" id="3.40.50.1390">
    <property type="entry name" value="Resolvase, N-terminal catalytic domain"/>
    <property type="match status" value="1"/>
</dbReference>
<feature type="active site" description="O-(5'-phospho-DNA)-serine intermediate" evidence="5 6">
    <location>
        <position position="12"/>
    </location>
</feature>
<evidence type="ECO:0000256" key="4">
    <source>
        <dbReference type="ARBA" id="ARBA00023172"/>
    </source>
</evidence>
<dbReference type="CDD" id="cd03768">
    <property type="entry name" value="SR_ResInv"/>
    <property type="match status" value="1"/>
</dbReference>
<keyword evidence="3" id="KW-0238">DNA-binding</keyword>
<dbReference type="GO" id="GO:0015074">
    <property type="term" value="P:DNA integration"/>
    <property type="evidence" value="ECO:0007669"/>
    <property type="project" value="UniProtKB-KW"/>
</dbReference>
<gene>
    <name evidence="7" type="ORF">DKB62_07735</name>
</gene>
<dbReference type="AlphaFoldDB" id="A0A346B020"/>
<dbReference type="Proteomes" id="UP000254337">
    <property type="component" value="Chromosome"/>
</dbReference>
<dbReference type="Pfam" id="PF00239">
    <property type="entry name" value="Resolvase"/>
    <property type="match status" value="1"/>
</dbReference>
<dbReference type="InterPro" id="IPR006118">
    <property type="entry name" value="Recombinase_CS"/>
</dbReference>
<dbReference type="PROSITE" id="PS00398">
    <property type="entry name" value="RECOMBINASES_2"/>
    <property type="match status" value="1"/>
</dbReference>
<dbReference type="PANTHER" id="PTHR30461:SF26">
    <property type="entry name" value="RESOLVASE HOMOLOG YNEB"/>
    <property type="match status" value="1"/>
</dbReference>
<dbReference type="GO" id="GO:0000150">
    <property type="term" value="F:DNA strand exchange activity"/>
    <property type="evidence" value="ECO:0007669"/>
    <property type="project" value="InterPro"/>
</dbReference>
<reference evidence="7 8" key="1">
    <citation type="submission" date="2018-05" db="EMBL/GenBank/DDBJ databases">
        <title>Complete genome sequence of Megasphaera sp. AJH120T, isolated from the ceca of a chicken.</title>
        <authorList>
            <person name="Maki J."/>
            <person name="Looft T."/>
        </authorList>
    </citation>
    <scope>NUCLEOTIDE SEQUENCE [LARGE SCALE GENOMIC DNA]</scope>
    <source>
        <strain evidence="7 8">AJH120</strain>
    </source>
</reference>
<dbReference type="SMART" id="SM00857">
    <property type="entry name" value="Resolvase"/>
    <property type="match status" value="1"/>
</dbReference>
<dbReference type="GO" id="GO:0003677">
    <property type="term" value="F:DNA binding"/>
    <property type="evidence" value="ECO:0007669"/>
    <property type="project" value="UniProtKB-KW"/>
</dbReference>
<dbReference type="InterPro" id="IPR006119">
    <property type="entry name" value="Resolv_N"/>
</dbReference>
<protein>
    <submittedName>
        <fullName evidence="7">Resolvase</fullName>
    </submittedName>
</protein>
<dbReference type="KEGG" id="meg:DKB62_07735"/>